<organism evidence="2 3">
    <name type="scientific">Porites lobata</name>
    <dbReference type="NCBI Taxonomy" id="104759"/>
    <lineage>
        <taxon>Eukaryota</taxon>
        <taxon>Metazoa</taxon>
        <taxon>Cnidaria</taxon>
        <taxon>Anthozoa</taxon>
        <taxon>Hexacorallia</taxon>
        <taxon>Scleractinia</taxon>
        <taxon>Fungiina</taxon>
        <taxon>Poritidae</taxon>
        <taxon>Porites</taxon>
    </lineage>
</organism>
<accession>A0ABN8Q0H8</accession>
<keyword evidence="3" id="KW-1185">Reference proteome</keyword>
<proteinExistence type="inferred from homology"/>
<name>A0ABN8Q0H8_9CNID</name>
<dbReference type="InterPro" id="IPR018870">
    <property type="entry name" value="Tti2"/>
</dbReference>
<comment type="similarity">
    <text evidence="1">Belongs to the TTI2 family.</text>
</comment>
<dbReference type="Gene3D" id="1.25.10.10">
    <property type="entry name" value="Leucine-rich Repeat Variant"/>
    <property type="match status" value="1"/>
</dbReference>
<dbReference type="InterPro" id="IPR011989">
    <property type="entry name" value="ARM-like"/>
</dbReference>
<protein>
    <recommendedName>
        <fullName evidence="4">TELO2-interacting protein 2</fullName>
    </recommendedName>
</protein>
<evidence type="ECO:0008006" key="4">
    <source>
        <dbReference type="Google" id="ProtNLM"/>
    </source>
</evidence>
<dbReference type="PANTHER" id="PTHR14873">
    <property type="entry name" value="OS06G0694100 PROTEIN"/>
    <property type="match status" value="1"/>
</dbReference>
<comment type="caution">
    <text evidence="2">The sequence shown here is derived from an EMBL/GenBank/DDBJ whole genome shotgun (WGS) entry which is preliminary data.</text>
</comment>
<sequence>MADEARGKEFYRTLSKFLSDEELKEVKSLLRKNDVEEKLDVKYRDWIKKQDFRTEPCDGDQDEESHYKEKIAAIFEKLLEFAEPVILDEHGWDKEEMMTYHAQAFTVMKICQLLCTVFKDAKQMEPQSRLTQTDKKYVLRKSACCLVSLCAANVEGHPWTDEQSKTTAHELLALICSYCHCSSISDLLCGCVEVNLSETSAKDNPEDSRQTFNTLFPSGLFKHILDYLKPYLLKDTWKKSPLARHVLVWCTLGLKHPFVGDHFPKLMSPLLLFIDDYEVENKVLGLKCLKHVVDNMNSAELQWYGRADVLFEATQRHLYTSEACLVRVLHPCLLSILKVLEPPPTKPKFGRKTTKCDSVFQIMLTSMEFEGKIAMRRACASQLRDYIEHMGITILRHFKRLLRVIVSYLEVSDYPEEEARLAILDALNTAILYAWPRIPQHSSMILKSLLKLLVDTTDSAPYLTTQAYQQLKEKTAECFLLLVRCCGKPFKDQLQELSKGVGHSEVEECAANALKDYESEMTDSITCQVADVT</sequence>
<dbReference type="SUPFAM" id="SSF48371">
    <property type="entry name" value="ARM repeat"/>
    <property type="match status" value="1"/>
</dbReference>
<reference evidence="2 3" key="1">
    <citation type="submission" date="2022-05" db="EMBL/GenBank/DDBJ databases">
        <authorList>
            <consortium name="Genoscope - CEA"/>
            <person name="William W."/>
        </authorList>
    </citation>
    <scope>NUCLEOTIDE SEQUENCE [LARGE SCALE GENOMIC DNA]</scope>
</reference>
<evidence type="ECO:0000313" key="3">
    <source>
        <dbReference type="Proteomes" id="UP001159405"/>
    </source>
</evidence>
<dbReference type="EMBL" id="CALNXK010000099">
    <property type="protein sequence ID" value="CAH3154714.1"/>
    <property type="molecule type" value="Genomic_DNA"/>
</dbReference>
<dbReference type="PANTHER" id="PTHR14873:SF1">
    <property type="entry name" value="OS06G0694100 PROTEIN"/>
    <property type="match status" value="1"/>
</dbReference>
<dbReference type="Pfam" id="PF10521">
    <property type="entry name" value="Tti2"/>
    <property type="match status" value="1"/>
</dbReference>
<evidence type="ECO:0000313" key="2">
    <source>
        <dbReference type="EMBL" id="CAH3154714.1"/>
    </source>
</evidence>
<gene>
    <name evidence="2" type="ORF">PLOB_00050141</name>
</gene>
<evidence type="ECO:0000256" key="1">
    <source>
        <dbReference type="ARBA" id="ARBA00034736"/>
    </source>
</evidence>
<dbReference type="Proteomes" id="UP001159405">
    <property type="component" value="Unassembled WGS sequence"/>
</dbReference>
<dbReference type="InterPro" id="IPR016024">
    <property type="entry name" value="ARM-type_fold"/>
</dbReference>